<reference evidence="3" key="1">
    <citation type="submission" date="2015-09" db="EMBL/GenBank/DDBJ databases">
        <authorList>
            <person name="Daims H."/>
        </authorList>
    </citation>
    <scope>NUCLEOTIDE SEQUENCE [LARGE SCALE GENOMIC DNA]</scope>
</reference>
<dbReference type="STRING" id="1715989.NITINOP_3181"/>
<dbReference type="AlphaFoldDB" id="A0A0S4KXW0"/>
<evidence type="ECO:0000313" key="2">
    <source>
        <dbReference type="EMBL" id="CUQ68153.1"/>
    </source>
</evidence>
<dbReference type="KEGG" id="nio:NITINOP_3181"/>
<gene>
    <name evidence="2" type="ORF">NITINOP_3181</name>
</gene>
<name>A0A0S4KXW0_9BACT</name>
<sequence>MHSLSCSAVSDKDCQGGVLAGRGSGRPDGNVAPGRKHEEGSATESARRGGSVDAAL</sequence>
<proteinExistence type="predicted"/>
<organism evidence="2 3">
    <name type="scientific">Candidatus Nitrospira inopinata</name>
    <dbReference type="NCBI Taxonomy" id="1715989"/>
    <lineage>
        <taxon>Bacteria</taxon>
        <taxon>Pseudomonadati</taxon>
        <taxon>Nitrospirota</taxon>
        <taxon>Nitrospiria</taxon>
        <taxon>Nitrospirales</taxon>
        <taxon>Nitrospiraceae</taxon>
        <taxon>Nitrospira</taxon>
    </lineage>
</organism>
<protein>
    <submittedName>
        <fullName evidence="2">Uncharacterized protein</fullName>
    </submittedName>
</protein>
<feature type="region of interest" description="Disordered" evidence="1">
    <location>
        <begin position="1"/>
        <end position="56"/>
    </location>
</feature>
<dbReference type="EMBL" id="LN885086">
    <property type="protein sequence ID" value="CUQ68153.1"/>
    <property type="molecule type" value="Genomic_DNA"/>
</dbReference>
<keyword evidence="3" id="KW-1185">Reference proteome</keyword>
<dbReference type="Proteomes" id="UP000066284">
    <property type="component" value="Chromosome 1"/>
</dbReference>
<evidence type="ECO:0000313" key="3">
    <source>
        <dbReference type="Proteomes" id="UP000066284"/>
    </source>
</evidence>
<evidence type="ECO:0000256" key="1">
    <source>
        <dbReference type="SAM" id="MobiDB-lite"/>
    </source>
</evidence>
<accession>A0A0S4KXW0</accession>